<dbReference type="Pfam" id="PF09995">
    <property type="entry name" value="MPAB_Lcp_cat"/>
    <property type="match status" value="1"/>
</dbReference>
<comment type="caution">
    <text evidence="3">The sequence shown here is derived from an EMBL/GenBank/DDBJ whole genome shotgun (WGS) entry which is preliminary data.</text>
</comment>
<dbReference type="InterPro" id="IPR018713">
    <property type="entry name" value="MPAB/Lcp_cat_dom"/>
</dbReference>
<accession>A0A4D4KPJ4</accession>
<dbReference type="EMBL" id="BJHW01000001">
    <property type="protein sequence ID" value="GDY50552.1"/>
    <property type="molecule type" value="Genomic_DNA"/>
</dbReference>
<dbReference type="RefSeq" id="WP_344592580.1">
    <property type="nucleotide sequence ID" value="NZ_BAAASO010000008.1"/>
</dbReference>
<organism evidence="3 4">
    <name type="scientific">Streptomyces violaceusniger</name>
    <dbReference type="NCBI Taxonomy" id="68280"/>
    <lineage>
        <taxon>Bacteria</taxon>
        <taxon>Bacillati</taxon>
        <taxon>Actinomycetota</taxon>
        <taxon>Actinomycetes</taxon>
        <taxon>Kitasatosporales</taxon>
        <taxon>Streptomycetaceae</taxon>
        <taxon>Streptomyces</taxon>
        <taxon>Streptomyces violaceusniger group</taxon>
    </lineage>
</organism>
<dbReference type="InterPro" id="IPR046366">
    <property type="entry name" value="MPAB"/>
</dbReference>
<dbReference type="Proteomes" id="UP000301309">
    <property type="component" value="Unassembled WGS sequence"/>
</dbReference>
<feature type="region of interest" description="Disordered" evidence="1">
    <location>
        <begin position="374"/>
        <end position="393"/>
    </location>
</feature>
<dbReference type="PANTHER" id="PTHR36124:SF1">
    <property type="entry name" value="ER-BOUND OXYGENASE MPAB_MPAB'_RUBBER OXYGENASE CATALYTIC DOMAIN-CONTAINING PROTEIN"/>
    <property type="match status" value="1"/>
</dbReference>
<dbReference type="AlphaFoldDB" id="A0A4D4KPJ4"/>
<feature type="domain" description="ER-bound oxygenase mpaB/mpaB'/Rubber oxygenase catalytic" evidence="2">
    <location>
        <begin position="40"/>
        <end position="217"/>
    </location>
</feature>
<name>A0A4D4KPJ4_STRVO</name>
<protein>
    <recommendedName>
        <fullName evidence="2">ER-bound oxygenase mpaB/mpaB'/Rubber oxygenase catalytic domain-containing protein</fullName>
    </recommendedName>
</protein>
<gene>
    <name evidence="3" type="ORF">SVIO_011750</name>
</gene>
<keyword evidence="4" id="KW-1185">Reference proteome</keyword>
<evidence type="ECO:0000256" key="1">
    <source>
        <dbReference type="SAM" id="MobiDB-lite"/>
    </source>
</evidence>
<evidence type="ECO:0000259" key="2">
    <source>
        <dbReference type="Pfam" id="PF09995"/>
    </source>
</evidence>
<evidence type="ECO:0000313" key="3">
    <source>
        <dbReference type="EMBL" id="GDY50552.1"/>
    </source>
</evidence>
<dbReference type="PANTHER" id="PTHR36124">
    <property type="match status" value="1"/>
</dbReference>
<evidence type="ECO:0000313" key="4">
    <source>
        <dbReference type="Proteomes" id="UP000301309"/>
    </source>
</evidence>
<dbReference type="GO" id="GO:0016491">
    <property type="term" value="F:oxidoreductase activity"/>
    <property type="evidence" value="ECO:0007669"/>
    <property type="project" value="InterPro"/>
</dbReference>
<feature type="region of interest" description="Disordered" evidence="1">
    <location>
        <begin position="216"/>
        <end position="240"/>
    </location>
</feature>
<sequence length="393" mass="43100">MTSPPGALRQAEEIYRRLAFDTFAQDLKMGLNLGFCRTFAVPEIAWVLTATGRMTRHTRARAKATGELMYRMFRHGLDGEEGEWTVTTLKRLHAPWAISDDAYRYVLACFDLAPMRWCAAYAWRAPTDAERDASHTLYLALAERMGIPDVPPDRREFEAWTEDFERAHFTFTPEARALWGSTRELLAGRVPGVLGPLAGGAADSLLDDRLRRALGGPRCRSAPRPTPRSGCAPPRAGRTGEFAEGADPPVCRWCNSRAGSGINLAVASRCRVELRIAPDLLHLRGRRLGPAAGRALRHPLARLHGERAALGAVRGLLLTAVAMAFSPAISGNPLAVFPERDFHWFPLRDPGLIAIPAGFLLGWLGSRIGGGGRRARHVEEPAQGDTSYAMHTG</sequence>
<reference evidence="3 4" key="1">
    <citation type="journal article" date="2020" name="Int. J. Syst. Evol. Microbiol.">
        <title>Reclassification of Streptomyces castelarensis and Streptomyces sporoclivatus as later heterotypic synonyms of Streptomyces antimycoticus.</title>
        <authorList>
            <person name="Komaki H."/>
            <person name="Tamura T."/>
        </authorList>
    </citation>
    <scope>NUCLEOTIDE SEQUENCE [LARGE SCALE GENOMIC DNA]</scope>
    <source>
        <strain evidence="3 4">NBRC 13459</strain>
    </source>
</reference>
<proteinExistence type="predicted"/>